<keyword evidence="3" id="KW-1185">Reference proteome</keyword>
<dbReference type="InterPro" id="IPR011044">
    <property type="entry name" value="Quino_amine_DH_bsu"/>
</dbReference>
<evidence type="ECO:0000313" key="3">
    <source>
        <dbReference type="Proteomes" id="UP001264980"/>
    </source>
</evidence>
<dbReference type="InterPro" id="IPR025507">
    <property type="entry name" value="DUF4394"/>
</dbReference>
<dbReference type="Pfam" id="PF14339">
    <property type="entry name" value="DUF4394"/>
    <property type="match status" value="2"/>
</dbReference>
<feature type="domain" description="DUF4394" evidence="1">
    <location>
        <begin position="319"/>
        <end position="520"/>
    </location>
</feature>
<accession>A0ABU1QUN9</accession>
<dbReference type="EMBL" id="JAVDTI010000002">
    <property type="protein sequence ID" value="MDR6804854.1"/>
    <property type="molecule type" value="Genomic_DNA"/>
</dbReference>
<gene>
    <name evidence="2" type="ORF">J2W84_001900</name>
</gene>
<comment type="caution">
    <text evidence="2">The sequence shown here is derived from an EMBL/GenBank/DDBJ whole genome shotgun (WGS) entry which is preliminary data.</text>
</comment>
<dbReference type="SUPFAM" id="SSF50969">
    <property type="entry name" value="YVTN repeat-like/Quinoprotein amine dehydrogenase"/>
    <property type="match status" value="1"/>
</dbReference>
<name>A0ABU1QUN9_9BACT</name>
<protein>
    <recommendedName>
        <fullName evidence="1">DUF4394 domain-containing protein</fullName>
    </recommendedName>
</protein>
<reference evidence="2 3" key="1">
    <citation type="submission" date="2023-07" db="EMBL/GenBank/DDBJ databases">
        <title>Sorghum-associated microbial communities from plants grown in Nebraska, USA.</title>
        <authorList>
            <person name="Schachtman D."/>
        </authorList>
    </citation>
    <scope>NUCLEOTIDE SEQUENCE [LARGE SCALE GENOMIC DNA]</scope>
    <source>
        <strain evidence="2 3">BE57</strain>
    </source>
</reference>
<sequence>MKRNQSMRLVLRWLHGVPAGRASLRISKLVLLGLLAQACEDHRVPADPSDYELPGKIVYALNENNTVYRMDVRKPGTIIDSIKLETRDPGEKIIGIDSRPTTGEIFAISNFRTVYSVNTTGYRVTRPVFILHKLGIKTDLNTTIGFDIDPVRDRMRIVTAKGDNVLLRLEDGQQEGKGVSTPDVGAVAYSNNYPGATSTTLFGLDSHADKLVRYENPEAGSITTVGHFGIDVEEVGGFDISTTTRFGEQFGIASIRYGGKWELDYVNLKTGRLQRIGDLPKRKIIGITIPANVAYAINDGNTLLTFNPVGSIDEDGDIRETRIKGLPDGVKLLGIDFSIAPLAKLYALATDSKVYQIDPGTSEAKMSCKLDLPLNLSADPGFGISFEPLTNEMRVITTSGLFISIDVERGRVIQLPPLYYPAGKEKGLDAIAYSNSQPGLELPYGYTFLFGIDRETNVILRQVSGTNNLTKEGKLDIAGKIDKVNGFDFGGYNEYAYALLKVDGMTRFYKIDAITGQFQSARFRYNNIGGLAMGHNFYDVYY</sequence>
<dbReference type="RefSeq" id="WP_309982120.1">
    <property type="nucleotide sequence ID" value="NZ_JAVDTI010000002.1"/>
</dbReference>
<feature type="domain" description="DUF4394" evidence="1">
    <location>
        <begin position="68"/>
        <end position="287"/>
    </location>
</feature>
<evidence type="ECO:0000313" key="2">
    <source>
        <dbReference type="EMBL" id="MDR6804854.1"/>
    </source>
</evidence>
<dbReference type="Proteomes" id="UP001264980">
    <property type="component" value="Unassembled WGS sequence"/>
</dbReference>
<organism evidence="2 3">
    <name type="scientific">Dyadobacter fermentans</name>
    <dbReference type="NCBI Taxonomy" id="94254"/>
    <lineage>
        <taxon>Bacteria</taxon>
        <taxon>Pseudomonadati</taxon>
        <taxon>Bacteroidota</taxon>
        <taxon>Cytophagia</taxon>
        <taxon>Cytophagales</taxon>
        <taxon>Spirosomataceae</taxon>
        <taxon>Dyadobacter</taxon>
    </lineage>
</organism>
<evidence type="ECO:0000259" key="1">
    <source>
        <dbReference type="Pfam" id="PF14339"/>
    </source>
</evidence>
<proteinExistence type="predicted"/>